<feature type="compositionally biased region" description="Polar residues" evidence="1">
    <location>
        <begin position="223"/>
        <end position="234"/>
    </location>
</feature>
<dbReference type="VEuPathDB" id="FungiDB:SeMB42_g03108"/>
<dbReference type="Pfam" id="PF04433">
    <property type="entry name" value="SWIRM"/>
    <property type="match status" value="1"/>
</dbReference>
<dbReference type="Gene3D" id="1.10.10.10">
    <property type="entry name" value="Winged helix-like DNA-binding domain superfamily/Winged helix DNA-binding domain"/>
    <property type="match status" value="1"/>
</dbReference>
<keyword evidence="4" id="KW-1185">Reference proteome</keyword>
<sequence length="420" mass="46635">MRPWWALPQSRADPRHKPRTHVLVLVLALALGPAPARVRVRVRVGSSQRPNATTSHSLRLKSRHKHAYHHAEFPSIQAVDANHMRQWLPSPPPTVKLGLRLRSASVPGPEVASLVFNDEPDKDNDEVFSHQTPYHHHMQRPDRKAGNRRKLSPPTRSLSKSLSLQEKLHHGVLVLDVYALYKSNPSTLLTPKRPRHRRHHPYRQSPHKRAAYNPQSASPPPMTNTGTTRATSSPDPVCSPSTSPPKRSSSSSASNAFSAVAANSTGTTMHRPVGRPKKRGKAAAHASSTSSNASPSKYHEGPKQLKTVPQGFDPFHPTSDAFDDVPPITWSKSLPMDIRPDTEGFELLVPQEITSCSTLRLTPMAYLKIKETLLIHDGRPLKKREAQSVCRVDVNKVGKLYDWFVTLGWLIPPQSSSIAN</sequence>
<dbReference type="Proteomes" id="UP000317494">
    <property type="component" value="Unassembled WGS sequence"/>
</dbReference>
<feature type="compositionally biased region" description="Basic residues" evidence="1">
    <location>
        <begin position="272"/>
        <end position="282"/>
    </location>
</feature>
<evidence type="ECO:0000313" key="4">
    <source>
        <dbReference type="Proteomes" id="UP000317494"/>
    </source>
</evidence>
<proteinExistence type="predicted"/>
<feature type="region of interest" description="Disordered" evidence="1">
    <location>
        <begin position="115"/>
        <end position="163"/>
    </location>
</feature>
<dbReference type="InterPro" id="IPR009057">
    <property type="entry name" value="Homeodomain-like_sf"/>
</dbReference>
<comment type="caution">
    <text evidence="3">The sequence shown here is derived from an EMBL/GenBank/DDBJ whole genome shotgun (WGS) entry which is preliminary data.</text>
</comment>
<feature type="compositionally biased region" description="Low complexity" evidence="1">
    <location>
        <begin position="239"/>
        <end position="264"/>
    </location>
</feature>
<feature type="domain" description="SWIRM" evidence="2">
    <location>
        <begin position="346"/>
        <end position="410"/>
    </location>
</feature>
<dbReference type="AlphaFoldDB" id="A0A507DB87"/>
<dbReference type="GO" id="GO:0010468">
    <property type="term" value="P:regulation of gene expression"/>
    <property type="evidence" value="ECO:0007669"/>
    <property type="project" value="UniProtKB-ARBA"/>
</dbReference>
<feature type="region of interest" description="Disordered" evidence="1">
    <location>
        <begin position="185"/>
        <end position="317"/>
    </location>
</feature>
<feature type="compositionally biased region" description="Low complexity" evidence="1">
    <location>
        <begin position="283"/>
        <end position="296"/>
    </location>
</feature>
<gene>
    <name evidence="3" type="ORF">SeMB42_g03108</name>
</gene>
<dbReference type="EMBL" id="QEAN01000105">
    <property type="protein sequence ID" value="TPX48170.1"/>
    <property type="molecule type" value="Genomic_DNA"/>
</dbReference>
<feature type="compositionally biased region" description="Basic residues" evidence="1">
    <location>
        <begin position="192"/>
        <end position="210"/>
    </location>
</feature>
<dbReference type="SUPFAM" id="SSF46689">
    <property type="entry name" value="Homeodomain-like"/>
    <property type="match status" value="1"/>
</dbReference>
<dbReference type="InterPro" id="IPR007526">
    <property type="entry name" value="SWIRM"/>
</dbReference>
<accession>A0A507DB87</accession>
<evidence type="ECO:0000256" key="1">
    <source>
        <dbReference type="SAM" id="MobiDB-lite"/>
    </source>
</evidence>
<organism evidence="3 4">
    <name type="scientific">Synchytrium endobioticum</name>
    <dbReference type="NCBI Taxonomy" id="286115"/>
    <lineage>
        <taxon>Eukaryota</taxon>
        <taxon>Fungi</taxon>
        <taxon>Fungi incertae sedis</taxon>
        <taxon>Chytridiomycota</taxon>
        <taxon>Chytridiomycota incertae sedis</taxon>
        <taxon>Chytridiomycetes</taxon>
        <taxon>Synchytriales</taxon>
        <taxon>Synchytriaceae</taxon>
        <taxon>Synchytrium</taxon>
    </lineage>
</organism>
<reference evidence="3 4" key="1">
    <citation type="journal article" date="2019" name="Sci. Rep.">
        <title>Comparative genomics of chytrid fungi reveal insights into the obligate biotrophic and pathogenic lifestyle of Synchytrium endobioticum.</title>
        <authorList>
            <person name="van de Vossenberg B.T.L.H."/>
            <person name="Warris S."/>
            <person name="Nguyen H.D.T."/>
            <person name="van Gent-Pelzer M.P.E."/>
            <person name="Joly D.L."/>
            <person name="van de Geest H.C."/>
            <person name="Bonants P.J.M."/>
            <person name="Smith D.S."/>
            <person name="Levesque C.A."/>
            <person name="van der Lee T.A.J."/>
        </authorList>
    </citation>
    <scope>NUCLEOTIDE SEQUENCE [LARGE SCALE GENOMIC DNA]</scope>
    <source>
        <strain evidence="3 4">MB42</strain>
    </source>
</reference>
<dbReference type="InterPro" id="IPR036388">
    <property type="entry name" value="WH-like_DNA-bd_sf"/>
</dbReference>
<dbReference type="STRING" id="286115.A0A507DB87"/>
<evidence type="ECO:0000313" key="3">
    <source>
        <dbReference type="EMBL" id="TPX48170.1"/>
    </source>
</evidence>
<name>A0A507DB87_9FUNG</name>
<dbReference type="FunFam" id="1.10.10.10:FF:000087">
    <property type="entry name" value="Transcriptional adapter 2"/>
    <property type="match status" value="1"/>
</dbReference>
<evidence type="ECO:0000259" key="2">
    <source>
        <dbReference type="Pfam" id="PF04433"/>
    </source>
</evidence>
<protein>
    <recommendedName>
        <fullName evidence="2">SWIRM domain-containing protein</fullName>
    </recommendedName>
</protein>